<organism evidence="6 7">
    <name type="scientific">Streptomyces smyrnaeus</name>
    <dbReference type="NCBI Taxonomy" id="1387713"/>
    <lineage>
        <taxon>Bacteria</taxon>
        <taxon>Bacillati</taxon>
        <taxon>Actinomycetota</taxon>
        <taxon>Actinomycetes</taxon>
        <taxon>Kitasatosporales</taxon>
        <taxon>Streptomycetaceae</taxon>
        <taxon>Streptomyces</taxon>
    </lineage>
</organism>
<dbReference type="EMBL" id="JAFFZM010000007">
    <property type="protein sequence ID" value="MBO8199351.1"/>
    <property type="molecule type" value="Genomic_DNA"/>
</dbReference>
<evidence type="ECO:0000313" key="6">
    <source>
        <dbReference type="EMBL" id="MBO8199351.1"/>
    </source>
</evidence>
<feature type="compositionally biased region" description="Basic and acidic residues" evidence="4">
    <location>
        <begin position="152"/>
        <end position="162"/>
    </location>
</feature>
<evidence type="ECO:0000259" key="5">
    <source>
        <dbReference type="PROSITE" id="PS50995"/>
    </source>
</evidence>
<dbReference type="RefSeq" id="WP_209211083.1">
    <property type="nucleotide sequence ID" value="NZ_JAFFZM010000007.1"/>
</dbReference>
<evidence type="ECO:0000313" key="7">
    <source>
        <dbReference type="Proteomes" id="UP000721954"/>
    </source>
</evidence>
<dbReference type="PROSITE" id="PS50995">
    <property type="entry name" value="HTH_MARR_2"/>
    <property type="match status" value="1"/>
</dbReference>
<keyword evidence="3" id="KW-0804">Transcription</keyword>
<feature type="domain" description="HTH marR-type" evidence="5">
    <location>
        <begin position="1"/>
        <end position="147"/>
    </location>
</feature>
<dbReference type="Proteomes" id="UP000721954">
    <property type="component" value="Unassembled WGS sequence"/>
</dbReference>
<dbReference type="SMART" id="SM00347">
    <property type="entry name" value="HTH_MARR"/>
    <property type="match status" value="1"/>
</dbReference>
<protein>
    <submittedName>
        <fullName evidence="6">Winged helix-turn-helix transcriptional regulator</fullName>
    </submittedName>
</protein>
<dbReference type="Gene3D" id="1.10.10.10">
    <property type="entry name" value="Winged helix-like DNA-binding domain superfamily/Winged helix DNA-binding domain"/>
    <property type="match status" value="1"/>
</dbReference>
<dbReference type="InterPro" id="IPR000835">
    <property type="entry name" value="HTH_MarR-typ"/>
</dbReference>
<dbReference type="PANTHER" id="PTHR42756">
    <property type="entry name" value="TRANSCRIPTIONAL REGULATOR, MARR"/>
    <property type="match status" value="1"/>
</dbReference>
<reference evidence="6 7" key="1">
    <citation type="submission" date="2021-02" db="EMBL/GenBank/DDBJ databases">
        <title>Streptomyces spirodelae sp. nov., isolated from duckweed.</title>
        <authorList>
            <person name="Saimee Y."/>
            <person name="Duangmal K."/>
        </authorList>
    </citation>
    <scope>NUCLEOTIDE SEQUENCE [LARGE SCALE GENOMIC DNA]</scope>
    <source>
        <strain evidence="6 7">DSM 42105</strain>
    </source>
</reference>
<dbReference type="InterPro" id="IPR036390">
    <property type="entry name" value="WH_DNA-bd_sf"/>
</dbReference>
<evidence type="ECO:0000256" key="2">
    <source>
        <dbReference type="ARBA" id="ARBA00023125"/>
    </source>
</evidence>
<dbReference type="Pfam" id="PF12802">
    <property type="entry name" value="MarR_2"/>
    <property type="match status" value="1"/>
</dbReference>
<dbReference type="PANTHER" id="PTHR42756:SF1">
    <property type="entry name" value="TRANSCRIPTIONAL REPRESSOR OF EMRAB OPERON"/>
    <property type="match status" value="1"/>
</dbReference>
<evidence type="ECO:0000256" key="4">
    <source>
        <dbReference type="SAM" id="MobiDB-lite"/>
    </source>
</evidence>
<sequence length="175" mass="19278">MTDPQVATPDQPVDPPPALQDALSFLQCVLVARRTRTNPDVINWQQYDVLETLRIRGAMVPSLLSESLGISRQTTSKALRVLKDLELVEQASLGEDKREQTTSLTSKGHAFLARTARSHRENVHAAASVLSPGEQALFAEMCQKVADSINDLLHERPEEHGSRAAQDVQQPVHPS</sequence>
<dbReference type="SUPFAM" id="SSF46785">
    <property type="entry name" value="Winged helix' DNA-binding domain"/>
    <property type="match status" value="1"/>
</dbReference>
<dbReference type="GeneID" id="96259669"/>
<keyword evidence="1" id="KW-0805">Transcription regulation</keyword>
<proteinExistence type="predicted"/>
<evidence type="ECO:0000256" key="3">
    <source>
        <dbReference type="ARBA" id="ARBA00023163"/>
    </source>
</evidence>
<gene>
    <name evidence="6" type="ORF">JW613_13725</name>
</gene>
<feature type="region of interest" description="Disordered" evidence="4">
    <location>
        <begin position="150"/>
        <end position="175"/>
    </location>
</feature>
<dbReference type="InterPro" id="IPR036388">
    <property type="entry name" value="WH-like_DNA-bd_sf"/>
</dbReference>
<accession>A0ABS3XVL2</accession>
<evidence type="ECO:0000256" key="1">
    <source>
        <dbReference type="ARBA" id="ARBA00023015"/>
    </source>
</evidence>
<comment type="caution">
    <text evidence="6">The sequence shown here is derived from an EMBL/GenBank/DDBJ whole genome shotgun (WGS) entry which is preliminary data.</text>
</comment>
<dbReference type="PRINTS" id="PR00598">
    <property type="entry name" value="HTHMARR"/>
</dbReference>
<name>A0ABS3XVL2_9ACTN</name>
<keyword evidence="7" id="KW-1185">Reference proteome</keyword>
<keyword evidence="2" id="KW-0238">DNA-binding</keyword>